<dbReference type="InterPro" id="IPR036641">
    <property type="entry name" value="HPT_dom_sf"/>
</dbReference>
<dbReference type="SUPFAM" id="SSF47226">
    <property type="entry name" value="Histidine-containing phosphotransfer domain, HPT domain"/>
    <property type="match status" value="1"/>
</dbReference>
<dbReference type="InterPro" id="IPR008207">
    <property type="entry name" value="Sig_transdc_His_kin_Hpt_dom"/>
</dbReference>
<name>A0AAE6M7N0_TREPH</name>
<reference evidence="3 4" key="1">
    <citation type="submission" date="2019-08" db="EMBL/GenBank/DDBJ databases">
        <authorList>
            <person name="Kuhnert P."/>
        </authorList>
    </citation>
    <scope>NUCLEOTIDE SEQUENCE [LARGE SCALE GENOMIC DNA]</scope>
    <source>
        <strain evidence="3 4">B36.5</strain>
    </source>
</reference>
<dbReference type="GO" id="GO:0004672">
    <property type="term" value="F:protein kinase activity"/>
    <property type="evidence" value="ECO:0007669"/>
    <property type="project" value="UniProtKB-ARBA"/>
</dbReference>
<dbReference type="Proteomes" id="UP000323594">
    <property type="component" value="Chromosome"/>
</dbReference>
<dbReference type="PROSITE" id="PS50894">
    <property type="entry name" value="HPT"/>
    <property type="match status" value="1"/>
</dbReference>
<feature type="modified residue" description="Phosphohistidine" evidence="1">
    <location>
        <position position="66"/>
    </location>
</feature>
<keyword evidence="1" id="KW-0597">Phosphoprotein</keyword>
<feature type="domain" description="HPt" evidence="2">
    <location>
        <begin position="25"/>
        <end position="125"/>
    </location>
</feature>
<protein>
    <submittedName>
        <fullName evidence="3">Hpt domain-containing protein</fullName>
    </submittedName>
</protein>
<gene>
    <name evidence="3" type="ORF">FUT82_12260</name>
</gene>
<organism evidence="3 4">
    <name type="scientific">Treponema phagedenis</name>
    <dbReference type="NCBI Taxonomy" id="162"/>
    <lineage>
        <taxon>Bacteria</taxon>
        <taxon>Pseudomonadati</taxon>
        <taxon>Spirochaetota</taxon>
        <taxon>Spirochaetia</taxon>
        <taxon>Spirochaetales</taxon>
        <taxon>Treponemataceae</taxon>
        <taxon>Treponema</taxon>
    </lineage>
</organism>
<dbReference type="EMBL" id="CP042817">
    <property type="protein sequence ID" value="QEJ98698.1"/>
    <property type="molecule type" value="Genomic_DNA"/>
</dbReference>
<dbReference type="AlphaFoldDB" id="A0AAE6M7N0"/>
<accession>A0AAE6M7N0</accession>
<evidence type="ECO:0000313" key="3">
    <source>
        <dbReference type="EMBL" id="QEJ98698.1"/>
    </source>
</evidence>
<dbReference type="GO" id="GO:0000160">
    <property type="term" value="P:phosphorelay signal transduction system"/>
    <property type="evidence" value="ECO:0007669"/>
    <property type="project" value="InterPro"/>
</dbReference>
<evidence type="ECO:0000313" key="4">
    <source>
        <dbReference type="Proteomes" id="UP000323594"/>
    </source>
</evidence>
<proteinExistence type="predicted"/>
<dbReference type="Gene3D" id="1.20.120.160">
    <property type="entry name" value="HPT domain"/>
    <property type="match status" value="1"/>
</dbReference>
<evidence type="ECO:0000259" key="2">
    <source>
        <dbReference type="PROSITE" id="PS50894"/>
    </source>
</evidence>
<evidence type="ECO:0000256" key="1">
    <source>
        <dbReference type="PROSITE-ProRule" id="PRU00110"/>
    </source>
</evidence>
<sequence length="125" mass="13797">MSMDKSTVLNASLALERLGGDTEIYDSLRKTFLEVYANDIEKSLKPVFSLPVSELFSDAEAAHVTHQLKGAALSIGAEKLGNLASEINNLLREQHTSTEQLIEQLTAMLNDLRKYYAQTRAALQA</sequence>
<dbReference type="Pfam" id="PF01627">
    <property type="entry name" value="Hpt"/>
    <property type="match status" value="1"/>
</dbReference>